<evidence type="ECO:0000313" key="3">
    <source>
        <dbReference type="EnsemblMetazoa" id="CapteP213846"/>
    </source>
</evidence>
<evidence type="ECO:0000313" key="4">
    <source>
        <dbReference type="Proteomes" id="UP000014760"/>
    </source>
</evidence>
<dbReference type="InterPro" id="IPR005135">
    <property type="entry name" value="Endo/exonuclease/phosphatase"/>
</dbReference>
<evidence type="ECO:0000259" key="1">
    <source>
        <dbReference type="Pfam" id="PF03372"/>
    </source>
</evidence>
<dbReference type="SUPFAM" id="SSF56219">
    <property type="entry name" value="DNase I-like"/>
    <property type="match status" value="1"/>
</dbReference>
<accession>R7UXC1</accession>
<organism evidence="2">
    <name type="scientific">Capitella teleta</name>
    <name type="common">Polychaete worm</name>
    <dbReference type="NCBI Taxonomy" id="283909"/>
    <lineage>
        <taxon>Eukaryota</taxon>
        <taxon>Metazoa</taxon>
        <taxon>Spiralia</taxon>
        <taxon>Lophotrochozoa</taxon>
        <taxon>Annelida</taxon>
        <taxon>Polychaeta</taxon>
        <taxon>Sedentaria</taxon>
        <taxon>Scolecida</taxon>
        <taxon>Capitellidae</taxon>
        <taxon>Capitella</taxon>
    </lineage>
</organism>
<protein>
    <recommendedName>
        <fullName evidence="1">Endonuclease/exonuclease/phosphatase domain-containing protein</fullName>
    </recommendedName>
</protein>
<dbReference type="AlphaFoldDB" id="R7UXC1"/>
<reference evidence="2 4" key="2">
    <citation type="journal article" date="2013" name="Nature">
        <title>Insights into bilaterian evolution from three spiralian genomes.</title>
        <authorList>
            <person name="Simakov O."/>
            <person name="Marletaz F."/>
            <person name="Cho S.J."/>
            <person name="Edsinger-Gonzales E."/>
            <person name="Havlak P."/>
            <person name="Hellsten U."/>
            <person name="Kuo D.H."/>
            <person name="Larsson T."/>
            <person name="Lv J."/>
            <person name="Arendt D."/>
            <person name="Savage R."/>
            <person name="Osoegawa K."/>
            <person name="de Jong P."/>
            <person name="Grimwood J."/>
            <person name="Chapman J.A."/>
            <person name="Shapiro H."/>
            <person name="Aerts A."/>
            <person name="Otillar R.P."/>
            <person name="Terry A.Y."/>
            <person name="Boore J.L."/>
            <person name="Grigoriev I.V."/>
            <person name="Lindberg D.R."/>
            <person name="Seaver E.C."/>
            <person name="Weisblat D.A."/>
            <person name="Putnam N.H."/>
            <person name="Rokhsar D.S."/>
        </authorList>
    </citation>
    <scope>NUCLEOTIDE SEQUENCE</scope>
    <source>
        <strain evidence="2 4">I ESC-2004</strain>
    </source>
</reference>
<sequence>MDMSHTPLLIAKERALTLCTYNSTGLGDRQTDFIAEMLSAKKPDVLLLQETWLFESQLTKLSSLHSDYIAHGVSGMPERREFIGGRPFGGVAFLWHRSLAASTKIVRCENNKLCAIYITMDTTTVLLVNAYFPCDNHSKTSVDAEYQAALDSALCLWIESDADVVILGGDLSTDISRNNAHSHALNQLAHNMNSDLAWRCSEAQQMDTFISSDGKGRSCIDLFVLSQSISHNISFLNLCKICSDAGTSCFPVSRPNKLSRPKWSERMKPYKDDALFWDSVWKSCDKPRVGIVFDLRQNTKREYHYALRRYKREERALRRERMGASMTSSDDRSF</sequence>
<dbReference type="HOGENOM" id="CLU_832210_0_0_1"/>
<dbReference type="EnsemblMetazoa" id="CapteT213846">
    <property type="protein sequence ID" value="CapteP213846"/>
    <property type="gene ID" value="CapteG213846"/>
</dbReference>
<keyword evidence="4" id="KW-1185">Reference proteome</keyword>
<gene>
    <name evidence="2" type="ORF">CAPTEDRAFT_213846</name>
</gene>
<proteinExistence type="predicted"/>
<name>R7UXC1_CAPTE</name>
<dbReference type="OrthoDB" id="7476844at2759"/>
<evidence type="ECO:0000313" key="2">
    <source>
        <dbReference type="EMBL" id="ELU08547.1"/>
    </source>
</evidence>
<feature type="domain" description="Endonuclease/exonuclease/phosphatase" evidence="1">
    <location>
        <begin position="28"/>
        <end position="227"/>
    </location>
</feature>
<dbReference type="Gene3D" id="3.60.10.10">
    <property type="entry name" value="Endonuclease/exonuclease/phosphatase"/>
    <property type="match status" value="1"/>
</dbReference>
<reference evidence="3" key="3">
    <citation type="submission" date="2015-06" db="UniProtKB">
        <authorList>
            <consortium name="EnsemblMetazoa"/>
        </authorList>
    </citation>
    <scope>IDENTIFICATION</scope>
</reference>
<dbReference type="Proteomes" id="UP000014760">
    <property type="component" value="Unassembled WGS sequence"/>
</dbReference>
<dbReference type="EMBL" id="KB298973">
    <property type="protein sequence ID" value="ELU08547.1"/>
    <property type="molecule type" value="Genomic_DNA"/>
</dbReference>
<dbReference type="InterPro" id="IPR036691">
    <property type="entry name" value="Endo/exonu/phosph_ase_sf"/>
</dbReference>
<reference evidence="4" key="1">
    <citation type="submission" date="2012-12" db="EMBL/GenBank/DDBJ databases">
        <authorList>
            <person name="Hellsten U."/>
            <person name="Grimwood J."/>
            <person name="Chapman J.A."/>
            <person name="Shapiro H."/>
            <person name="Aerts A."/>
            <person name="Otillar R.P."/>
            <person name="Terry A.Y."/>
            <person name="Boore J.L."/>
            <person name="Simakov O."/>
            <person name="Marletaz F."/>
            <person name="Cho S.-J."/>
            <person name="Edsinger-Gonzales E."/>
            <person name="Havlak P."/>
            <person name="Kuo D.-H."/>
            <person name="Larsson T."/>
            <person name="Lv J."/>
            <person name="Arendt D."/>
            <person name="Savage R."/>
            <person name="Osoegawa K."/>
            <person name="de Jong P."/>
            <person name="Lindberg D.R."/>
            <person name="Seaver E.C."/>
            <person name="Weisblat D.A."/>
            <person name="Putnam N.H."/>
            <person name="Grigoriev I.V."/>
            <person name="Rokhsar D.S."/>
        </authorList>
    </citation>
    <scope>NUCLEOTIDE SEQUENCE</scope>
    <source>
        <strain evidence="4">I ESC-2004</strain>
    </source>
</reference>
<dbReference type="Pfam" id="PF03372">
    <property type="entry name" value="Exo_endo_phos"/>
    <property type="match status" value="1"/>
</dbReference>
<dbReference type="EMBL" id="AMQN01021671">
    <property type="status" value="NOT_ANNOTATED_CDS"/>
    <property type="molecule type" value="Genomic_DNA"/>
</dbReference>
<dbReference type="GO" id="GO:0003824">
    <property type="term" value="F:catalytic activity"/>
    <property type="evidence" value="ECO:0007669"/>
    <property type="project" value="InterPro"/>
</dbReference>